<keyword evidence="3" id="KW-1185">Reference proteome</keyword>
<proteinExistence type="predicted"/>
<dbReference type="SUPFAM" id="SSF53474">
    <property type="entry name" value="alpha/beta-Hydrolases"/>
    <property type="match status" value="1"/>
</dbReference>
<evidence type="ECO:0000313" key="3">
    <source>
        <dbReference type="Proteomes" id="UP000825729"/>
    </source>
</evidence>
<dbReference type="AlphaFoldDB" id="A0AAV7FBI7"/>
<reference evidence="2 3" key="1">
    <citation type="submission" date="2021-07" db="EMBL/GenBank/DDBJ databases">
        <title>The Aristolochia fimbriata genome: insights into angiosperm evolution, floral development and chemical biosynthesis.</title>
        <authorList>
            <person name="Jiao Y."/>
        </authorList>
    </citation>
    <scope>NUCLEOTIDE SEQUENCE [LARGE SCALE GENOMIC DNA]</scope>
    <source>
        <strain evidence="2">IBCAS-2021</strain>
        <tissue evidence="2">Leaf</tissue>
    </source>
</reference>
<protein>
    <submittedName>
        <fullName evidence="2">Uncharacterized protein</fullName>
    </submittedName>
</protein>
<feature type="compositionally biased region" description="Polar residues" evidence="1">
    <location>
        <begin position="387"/>
        <end position="397"/>
    </location>
</feature>
<evidence type="ECO:0000256" key="1">
    <source>
        <dbReference type="SAM" id="MobiDB-lite"/>
    </source>
</evidence>
<evidence type="ECO:0000313" key="2">
    <source>
        <dbReference type="EMBL" id="KAG9457407.1"/>
    </source>
</evidence>
<dbReference type="EMBL" id="JAINDJ010000002">
    <property type="protein sequence ID" value="KAG9457407.1"/>
    <property type="molecule type" value="Genomic_DNA"/>
</dbReference>
<dbReference type="Gene3D" id="3.40.50.1820">
    <property type="entry name" value="alpha/beta hydrolase"/>
    <property type="match status" value="1"/>
</dbReference>
<feature type="region of interest" description="Disordered" evidence="1">
    <location>
        <begin position="383"/>
        <end position="410"/>
    </location>
</feature>
<dbReference type="Pfam" id="PF08538">
    <property type="entry name" value="DUF1749"/>
    <property type="match status" value="1"/>
</dbReference>
<name>A0AAV7FBI7_ARIFI</name>
<dbReference type="PANTHER" id="PTHR31591:SF1">
    <property type="entry name" value="UPF0613 PROTEIN PB24D3.06C"/>
    <property type="match status" value="1"/>
</dbReference>
<feature type="region of interest" description="Disordered" evidence="1">
    <location>
        <begin position="235"/>
        <end position="270"/>
    </location>
</feature>
<dbReference type="InterPro" id="IPR013744">
    <property type="entry name" value="SidJ"/>
</dbReference>
<dbReference type="InterPro" id="IPR029058">
    <property type="entry name" value="AB_hydrolase_fold"/>
</dbReference>
<dbReference type="PANTHER" id="PTHR31591">
    <property type="entry name" value="UPF0613 PROTEIN PB24D3.06C"/>
    <property type="match status" value="1"/>
</dbReference>
<sequence length="695" mass="75477">MFPSACVLQLSSPGPLTTFSPRPYSGFLLLSDRGVEARGVEARGVCGSPRGVEARGVGSGGVEASVEAECGVWKQGCGSQVCVKGVWKMRVWKPGCGSPGVEARGWGSPGCGNPRGCGNRGAWGCGSGGVNLKSSVNLRCLAKECKRSVKTANKSGKPGVWKPQGENCGCGKWGGWKWVWKTWGKLEESPCGKPGCGSPVDVEALGVWKPGCGSPRGCGSRGVWKPGGVEARGVEARGQGKTMRRYRLRHENSGNSRSRPRRFPDQREWPPSRTFPLHQLLSINLLPLYKNINKLHGRTLTMTMLADPFHVSSTSANCSPILPSHRDDRFLPISEVVIVWSLEAGCDRVWCSSDFWMSVMKSASSSSSLSSLAPASWFSGIVRTRSSKPGTPRNQATPIAGDKTGSGNSKDQMRGVLFKYGPKPAQVAFRTGHFQQQVIFIGGLTDGLLATDYLQPLSVALENEKWSLVQPLLSSSYSGYGLSSLQQDATELDQLIGYLINKENSEGVVLLGHSTGCQDIVHYMQTNTACSRAVRAAILQAPVSDREYRATLPETAAMIDLASTMISEGREMDLMPREANPDAPITAHRYHSLCAYMGDDDMFSSDLTDDQLRLRLGHMSNTPCQVIFSLADEYVPEYVDKKALVDRLCKALGGAEKVEIEWGNHSLSNRVQEAVQAIIDFVKREGPKGWDDPWN</sequence>
<dbReference type="Proteomes" id="UP000825729">
    <property type="component" value="Unassembled WGS sequence"/>
</dbReference>
<accession>A0AAV7FBI7</accession>
<comment type="caution">
    <text evidence="2">The sequence shown here is derived from an EMBL/GenBank/DDBJ whole genome shotgun (WGS) entry which is preliminary data.</text>
</comment>
<organism evidence="2 3">
    <name type="scientific">Aristolochia fimbriata</name>
    <name type="common">White veined hardy Dutchman's pipe vine</name>
    <dbReference type="NCBI Taxonomy" id="158543"/>
    <lineage>
        <taxon>Eukaryota</taxon>
        <taxon>Viridiplantae</taxon>
        <taxon>Streptophyta</taxon>
        <taxon>Embryophyta</taxon>
        <taxon>Tracheophyta</taxon>
        <taxon>Spermatophyta</taxon>
        <taxon>Magnoliopsida</taxon>
        <taxon>Magnoliidae</taxon>
        <taxon>Piperales</taxon>
        <taxon>Aristolochiaceae</taxon>
        <taxon>Aristolochia</taxon>
    </lineage>
</organism>
<gene>
    <name evidence="2" type="ORF">H6P81_001915</name>
</gene>